<protein>
    <recommendedName>
        <fullName evidence="3">DUF3606 domain-containing protein</fullName>
    </recommendedName>
</protein>
<comment type="caution">
    <text evidence="1">The sequence shown here is derived from an EMBL/GenBank/DDBJ whole genome shotgun (WGS) entry which is preliminary data.</text>
</comment>
<name>A0A7Y9XZ09_9SPHN</name>
<evidence type="ECO:0000313" key="2">
    <source>
        <dbReference type="Proteomes" id="UP000522081"/>
    </source>
</evidence>
<gene>
    <name evidence="1" type="ORF">FHS75_003421</name>
</gene>
<dbReference type="EMBL" id="JACBZF010000011">
    <property type="protein sequence ID" value="NYH97060.1"/>
    <property type="molecule type" value="Genomic_DNA"/>
</dbReference>
<proteinExistence type="predicted"/>
<dbReference type="Proteomes" id="UP000522081">
    <property type="component" value="Unassembled WGS sequence"/>
</dbReference>
<organism evidence="1 2">
    <name type="scientific">Novosphingobium marinum</name>
    <dbReference type="NCBI Taxonomy" id="1514948"/>
    <lineage>
        <taxon>Bacteria</taxon>
        <taxon>Pseudomonadati</taxon>
        <taxon>Pseudomonadota</taxon>
        <taxon>Alphaproteobacteria</taxon>
        <taxon>Sphingomonadales</taxon>
        <taxon>Sphingomonadaceae</taxon>
        <taxon>Novosphingobium</taxon>
    </lineage>
</organism>
<evidence type="ECO:0000313" key="1">
    <source>
        <dbReference type="EMBL" id="NYH97060.1"/>
    </source>
</evidence>
<sequence>MPTIDTKHPNSGKTYSGIGYNVTYFARKHGISQREAKDLMRRFGHDRDSLNKAAVELGNSKAN</sequence>
<reference evidence="1 2" key="1">
    <citation type="submission" date="2020-07" db="EMBL/GenBank/DDBJ databases">
        <title>Genomic Encyclopedia of Type Strains, Phase IV (KMG-IV): sequencing the most valuable type-strain genomes for metagenomic binning, comparative biology and taxonomic classification.</title>
        <authorList>
            <person name="Goeker M."/>
        </authorList>
    </citation>
    <scope>NUCLEOTIDE SEQUENCE [LARGE SCALE GENOMIC DNA]</scope>
    <source>
        <strain evidence="1 2">DSM 29043</strain>
    </source>
</reference>
<evidence type="ECO:0008006" key="3">
    <source>
        <dbReference type="Google" id="ProtNLM"/>
    </source>
</evidence>
<accession>A0A7Y9XZ09</accession>
<keyword evidence="2" id="KW-1185">Reference proteome</keyword>
<dbReference type="AlphaFoldDB" id="A0A7Y9XZ09"/>